<dbReference type="CDD" id="cd16100">
    <property type="entry name" value="ARID"/>
    <property type="match status" value="1"/>
</dbReference>
<keyword evidence="4" id="KW-1185">Reference proteome</keyword>
<dbReference type="Gene3D" id="1.10.150.60">
    <property type="entry name" value="ARID DNA-binding domain"/>
    <property type="match status" value="1"/>
</dbReference>
<dbReference type="SMART" id="SM00501">
    <property type="entry name" value="BRIGHT"/>
    <property type="match status" value="1"/>
</dbReference>
<dbReference type="Proteomes" id="UP001151760">
    <property type="component" value="Unassembled WGS sequence"/>
</dbReference>
<evidence type="ECO:0000256" key="1">
    <source>
        <dbReference type="SAM" id="MobiDB-lite"/>
    </source>
</evidence>
<dbReference type="PANTHER" id="PTHR46410:SF26">
    <property type="entry name" value="BULB-TYPE LECTIN DOMAIN-CONTAINING PROTEIN-RELATED"/>
    <property type="match status" value="1"/>
</dbReference>
<evidence type="ECO:0000259" key="2">
    <source>
        <dbReference type="PROSITE" id="PS51011"/>
    </source>
</evidence>
<evidence type="ECO:0000313" key="4">
    <source>
        <dbReference type="Proteomes" id="UP001151760"/>
    </source>
</evidence>
<evidence type="ECO:0000313" key="3">
    <source>
        <dbReference type="EMBL" id="GJT77886.1"/>
    </source>
</evidence>
<accession>A0ABQ5GQF2</accession>
<comment type="caution">
    <text evidence="3">The sequence shown here is derived from an EMBL/GenBank/DDBJ whole genome shotgun (WGS) entry which is preliminary data.</text>
</comment>
<dbReference type="InterPro" id="IPR001606">
    <property type="entry name" value="ARID_dom"/>
</dbReference>
<name>A0ABQ5GQF2_9ASTR</name>
<reference evidence="3" key="2">
    <citation type="submission" date="2022-01" db="EMBL/GenBank/DDBJ databases">
        <authorList>
            <person name="Yamashiro T."/>
            <person name="Shiraishi A."/>
            <person name="Satake H."/>
            <person name="Nakayama K."/>
        </authorList>
    </citation>
    <scope>NUCLEOTIDE SEQUENCE</scope>
</reference>
<dbReference type="SUPFAM" id="SSF46774">
    <property type="entry name" value="ARID-like"/>
    <property type="match status" value="1"/>
</dbReference>
<gene>
    <name evidence="3" type="ORF">Tco_1044611</name>
</gene>
<dbReference type="EMBL" id="BQNB010018753">
    <property type="protein sequence ID" value="GJT77886.1"/>
    <property type="molecule type" value="Genomic_DNA"/>
</dbReference>
<organism evidence="3 4">
    <name type="scientific">Tanacetum coccineum</name>
    <dbReference type="NCBI Taxonomy" id="301880"/>
    <lineage>
        <taxon>Eukaryota</taxon>
        <taxon>Viridiplantae</taxon>
        <taxon>Streptophyta</taxon>
        <taxon>Embryophyta</taxon>
        <taxon>Tracheophyta</taxon>
        <taxon>Spermatophyta</taxon>
        <taxon>Magnoliopsida</taxon>
        <taxon>eudicotyledons</taxon>
        <taxon>Gunneridae</taxon>
        <taxon>Pentapetalae</taxon>
        <taxon>asterids</taxon>
        <taxon>campanulids</taxon>
        <taxon>Asterales</taxon>
        <taxon>Asteraceae</taxon>
        <taxon>Asteroideae</taxon>
        <taxon>Anthemideae</taxon>
        <taxon>Anthemidinae</taxon>
        <taxon>Tanacetum</taxon>
    </lineage>
</organism>
<proteinExistence type="predicted"/>
<reference evidence="3" key="1">
    <citation type="journal article" date="2022" name="Int. J. Mol. Sci.">
        <title>Draft Genome of Tanacetum Coccineum: Genomic Comparison of Closely Related Tanacetum-Family Plants.</title>
        <authorList>
            <person name="Yamashiro T."/>
            <person name="Shiraishi A."/>
            <person name="Nakayama K."/>
            <person name="Satake H."/>
        </authorList>
    </citation>
    <scope>NUCLEOTIDE SEQUENCE</scope>
</reference>
<protein>
    <submittedName>
        <fullName evidence="3">ARID DNA-binding domain-containing protein</fullName>
    </submittedName>
</protein>
<feature type="domain" description="ARID" evidence="2">
    <location>
        <begin position="224"/>
        <end position="316"/>
    </location>
</feature>
<dbReference type="InterPro" id="IPR036431">
    <property type="entry name" value="ARID_dom_sf"/>
</dbReference>
<dbReference type="PANTHER" id="PTHR46410">
    <property type="entry name" value="AT-RICH INTERACTIVE DOMAIN-CONTAINING PROTEIN 2"/>
    <property type="match status" value="1"/>
</dbReference>
<feature type="region of interest" description="Disordered" evidence="1">
    <location>
        <begin position="114"/>
        <end position="136"/>
    </location>
</feature>
<dbReference type="PROSITE" id="PS51011">
    <property type="entry name" value="ARID"/>
    <property type="match status" value="1"/>
</dbReference>
<dbReference type="GO" id="GO:0003677">
    <property type="term" value="F:DNA binding"/>
    <property type="evidence" value="ECO:0007669"/>
    <property type="project" value="UniProtKB-KW"/>
</dbReference>
<dbReference type="Pfam" id="PF01388">
    <property type="entry name" value="ARID"/>
    <property type="match status" value="1"/>
</dbReference>
<keyword evidence="3" id="KW-0238">DNA-binding</keyword>
<sequence length="400" mass="46713">MVEDQTKTRKPTVKQVDEKLKYPEIVHVITDYMVEGTDFANWDNICEKKFIFSYGIGEATVETKDRKMVIPCVLYTPKTTLNILSIDQLEDQGYVVKYGHNKCSITYMFDDNSGDTRTKESQNHEEITNKDEEDHVHKETESMVAKHNKYLEAYFDSIDPKEECSLIKGLEELKWDKNEVHDYLDEDYISMNGTLYAIKVNSFPRFIFFLNLIKKDSIVYKNWEVLRKRFLDMIKWFYLVFLNQDMLEPLPPVIGDVEIDLLGLYKMINSMGGYLSVTLENKWKEVAVIHGLTEAHEDELKSCYKRTIEMVKCYYDTTMKPWFREEPVKTKMVEDGRDYAKKENPRGCDGLEVGIRNTCQGNKTRFGVNLEDNKTMTIINEADQEDSASTSRSNDFIVIT</sequence>